<dbReference type="AlphaFoldDB" id="A0AAD6B7C7"/>
<sequence>MGGRATAIPIEPTLCVCVRACVRRRPQPPAYGNESFPAGRAPEVLRAFRELFHPSQPTHLLPAWASPALDPWMEVWATGEEEEDESPWQ</sequence>
<protein>
    <submittedName>
        <fullName evidence="1">Uncharacterized protein</fullName>
    </submittedName>
</protein>
<dbReference type="Proteomes" id="UP001219934">
    <property type="component" value="Unassembled WGS sequence"/>
</dbReference>
<organism evidence="1 2">
    <name type="scientific">Pogonophryne albipinna</name>
    <dbReference type="NCBI Taxonomy" id="1090488"/>
    <lineage>
        <taxon>Eukaryota</taxon>
        <taxon>Metazoa</taxon>
        <taxon>Chordata</taxon>
        <taxon>Craniata</taxon>
        <taxon>Vertebrata</taxon>
        <taxon>Euteleostomi</taxon>
        <taxon>Actinopterygii</taxon>
        <taxon>Neopterygii</taxon>
        <taxon>Teleostei</taxon>
        <taxon>Neoteleostei</taxon>
        <taxon>Acanthomorphata</taxon>
        <taxon>Eupercaria</taxon>
        <taxon>Perciformes</taxon>
        <taxon>Notothenioidei</taxon>
        <taxon>Pogonophryne</taxon>
    </lineage>
</organism>
<gene>
    <name evidence="1" type="ORF">JOQ06_001521</name>
</gene>
<proteinExistence type="predicted"/>
<comment type="caution">
    <text evidence="1">The sequence shown here is derived from an EMBL/GenBank/DDBJ whole genome shotgun (WGS) entry which is preliminary data.</text>
</comment>
<reference evidence="1" key="1">
    <citation type="submission" date="2022-11" db="EMBL/GenBank/DDBJ databases">
        <title>Chromosome-level genome of Pogonophryne albipinna.</title>
        <authorList>
            <person name="Jo E."/>
        </authorList>
    </citation>
    <scope>NUCLEOTIDE SEQUENCE</scope>
    <source>
        <strain evidence="1">SGF0006</strain>
        <tissue evidence="1">Muscle</tissue>
    </source>
</reference>
<dbReference type="EMBL" id="JAPTMU010000010">
    <property type="protein sequence ID" value="KAJ4936937.1"/>
    <property type="molecule type" value="Genomic_DNA"/>
</dbReference>
<evidence type="ECO:0000313" key="2">
    <source>
        <dbReference type="Proteomes" id="UP001219934"/>
    </source>
</evidence>
<accession>A0AAD6B7C7</accession>
<keyword evidence="2" id="KW-1185">Reference proteome</keyword>
<name>A0AAD6B7C7_9TELE</name>
<evidence type="ECO:0000313" key="1">
    <source>
        <dbReference type="EMBL" id="KAJ4936937.1"/>
    </source>
</evidence>